<dbReference type="SUPFAM" id="SSF52317">
    <property type="entry name" value="Class I glutamine amidotransferase-like"/>
    <property type="match status" value="1"/>
</dbReference>
<dbReference type="InterPro" id="IPR055396">
    <property type="entry name" value="DUF7088"/>
</dbReference>
<evidence type="ECO:0000313" key="5">
    <source>
        <dbReference type="EMBL" id="HGF34342.1"/>
    </source>
</evidence>
<sequence length="482" mass="55039">MTLWEKLQSRTVVYGGSSALAILLMAGILVFAVLLGTRYSLRWDLTRYQSHSLSAVSRHLVKEVNNPLTLTAFFPEASPERQRAREVLELYVRQNPKISLRFIDPERDPIRADAAGFRRYGNVLLEYEGRKQLAETPTEESVSEALRRLLQKEQKKIYFLTGHGERSGPRERRGYQIAQKALKNEGYELAELNLLRENEVPKDASLLIIAAPEKDLLPTEVESLRGYLERGGRIFLLLDPYHDAGLKNLLAGYGVTLDDGMIFEVNQLTQDRAILSPIVTQYKPHRITQDFNLVTIFPFARPLFLNREVKTAALVPLVETSSSSWEKLGKEWQKDWQKDKRNLYDPKQDKKGPFTVAALVEPQQAEKPQTPEKKPVKPDQPTAPPEQSPKTPQAYLAVFGDADFAADEFFNQLGNGDLFLNTVNFLTNEEKQIIIRKTDQKVEPMYLTRWKSLLVFLVSVIFLPLAMLITGAAVYFHRRTLR</sequence>
<accession>A0A7C3V3H0</accession>
<protein>
    <submittedName>
        <fullName evidence="5">Uncharacterized protein</fullName>
    </submittedName>
</protein>
<evidence type="ECO:0000259" key="4">
    <source>
        <dbReference type="Pfam" id="PF23357"/>
    </source>
</evidence>
<reference evidence="5" key="1">
    <citation type="journal article" date="2020" name="mSystems">
        <title>Genome- and Community-Level Interaction Insights into Carbon Utilization and Element Cycling Functions of Hydrothermarchaeota in Hydrothermal Sediment.</title>
        <authorList>
            <person name="Zhou Z."/>
            <person name="Liu Y."/>
            <person name="Xu W."/>
            <person name="Pan J."/>
            <person name="Luo Z.H."/>
            <person name="Li M."/>
        </authorList>
    </citation>
    <scope>NUCLEOTIDE SEQUENCE [LARGE SCALE GENOMIC DNA]</scope>
    <source>
        <strain evidence="5">SpSt-897</strain>
    </source>
</reference>
<feature type="domain" description="DUF7088" evidence="4">
    <location>
        <begin position="49"/>
        <end position="115"/>
    </location>
</feature>
<keyword evidence="2" id="KW-1133">Transmembrane helix</keyword>
<organism evidence="5">
    <name type="scientific">Desulfobacca acetoxidans</name>
    <dbReference type="NCBI Taxonomy" id="60893"/>
    <lineage>
        <taxon>Bacteria</taxon>
        <taxon>Pseudomonadati</taxon>
        <taxon>Thermodesulfobacteriota</taxon>
        <taxon>Desulfobaccia</taxon>
        <taxon>Desulfobaccales</taxon>
        <taxon>Desulfobaccaceae</taxon>
        <taxon>Desulfobacca</taxon>
    </lineage>
</organism>
<evidence type="ECO:0000256" key="1">
    <source>
        <dbReference type="SAM" id="MobiDB-lite"/>
    </source>
</evidence>
<evidence type="ECO:0000256" key="2">
    <source>
        <dbReference type="SAM" id="Phobius"/>
    </source>
</evidence>
<proteinExistence type="predicted"/>
<dbReference type="Pfam" id="PF09822">
    <property type="entry name" value="ABC_transp_aux"/>
    <property type="match status" value="1"/>
</dbReference>
<gene>
    <name evidence="5" type="ORF">ENW96_08140</name>
</gene>
<feature type="region of interest" description="Disordered" evidence="1">
    <location>
        <begin position="361"/>
        <end position="391"/>
    </location>
</feature>
<dbReference type="EMBL" id="DTMF01000202">
    <property type="protein sequence ID" value="HGF34342.1"/>
    <property type="molecule type" value="Genomic_DNA"/>
</dbReference>
<feature type="domain" description="ABC-type uncharacterised transport system" evidence="3">
    <location>
        <begin position="154"/>
        <end position="421"/>
    </location>
</feature>
<dbReference type="AlphaFoldDB" id="A0A7C3V3H0"/>
<dbReference type="InterPro" id="IPR029062">
    <property type="entry name" value="Class_I_gatase-like"/>
</dbReference>
<keyword evidence="2" id="KW-0472">Membrane</keyword>
<feature type="transmembrane region" description="Helical" evidence="2">
    <location>
        <begin position="453"/>
        <end position="476"/>
    </location>
</feature>
<name>A0A7C3V3H0_9BACT</name>
<evidence type="ECO:0000259" key="3">
    <source>
        <dbReference type="Pfam" id="PF09822"/>
    </source>
</evidence>
<keyword evidence="2" id="KW-0812">Transmembrane</keyword>
<feature type="transmembrane region" description="Helical" evidence="2">
    <location>
        <begin position="12"/>
        <end position="35"/>
    </location>
</feature>
<dbReference type="InterPro" id="IPR019196">
    <property type="entry name" value="ABC_transp_unknown"/>
</dbReference>
<dbReference type="Pfam" id="PF23357">
    <property type="entry name" value="DUF7088"/>
    <property type="match status" value="1"/>
</dbReference>
<comment type="caution">
    <text evidence="5">The sequence shown here is derived from an EMBL/GenBank/DDBJ whole genome shotgun (WGS) entry which is preliminary data.</text>
</comment>